<evidence type="ECO:0000256" key="1">
    <source>
        <dbReference type="SAM" id="MobiDB-lite"/>
    </source>
</evidence>
<feature type="compositionally biased region" description="Low complexity" evidence="1">
    <location>
        <begin position="45"/>
        <end position="59"/>
    </location>
</feature>
<dbReference type="SMART" id="SM00894">
    <property type="entry name" value="Excalibur"/>
    <property type="match status" value="1"/>
</dbReference>
<accession>A0A6M8B3R8</accession>
<feature type="domain" description="Excalibur calcium-binding" evidence="2">
    <location>
        <begin position="122"/>
        <end position="158"/>
    </location>
</feature>
<protein>
    <submittedName>
        <fullName evidence="3">Excalibur calcium-binding domain-containing protein</fullName>
    </submittedName>
</protein>
<feature type="compositionally biased region" description="Polar residues" evidence="1">
    <location>
        <begin position="13"/>
        <end position="27"/>
    </location>
</feature>
<dbReference type="KEGG" id="amam:HPC72_05355"/>
<dbReference type="EMBL" id="CP053642">
    <property type="protein sequence ID" value="QKD80632.1"/>
    <property type="molecule type" value="Genomic_DNA"/>
</dbReference>
<feature type="compositionally biased region" description="Basic and acidic residues" evidence="1">
    <location>
        <begin position="60"/>
        <end position="83"/>
    </location>
</feature>
<evidence type="ECO:0000259" key="2">
    <source>
        <dbReference type="SMART" id="SM00894"/>
    </source>
</evidence>
<feature type="region of interest" description="Disordered" evidence="1">
    <location>
        <begin position="1"/>
        <end position="159"/>
    </location>
</feature>
<sequence>MLGACGTDRESSSTRPTSRAVSTTDSHVASKEESRAAAEAEASRQAEATRQAEASQAAAEESRAAKEEADRVAAAAEEARQAEATEQSEQEPSSGRGRVDQRIAPLAGTGGSSSSSKGGPAYYSSCKEAKAAGAAPLHRGDPGYRSKLDRDGDGIACEK</sequence>
<evidence type="ECO:0000313" key="3">
    <source>
        <dbReference type="EMBL" id="QKD80632.1"/>
    </source>
</evidence>
<reference evidence="3 4" key="1">
    <citation type="submission" date="2020-05" db="EMBL/GenBank/DDBJ databases">
        <title>Actinomyces sp. zg-325.</title>
        <authorList>
            <person name="Yang C."/>
        </authorList>
    </citation>
    <scope>NUCLEOTIDE SEQUENCE [LARGE SCALE GENOMIC DNA]</scope>
    <source>
        <strain evidence="4">zg-325</strain>
    </source>
</reference>
<evidence type="ECO:0000313" key="4">
    <source>
        <dbReference type="Proteomes" id="UP000504752"/>
    </source>
</evidence>
<name>A0A6M8B3R8_9ACTO</name>
<organism evidence="3 4">
    <name type="scientific">Actinomyces marmotae</name>
    <dbReference type="NCBI Taxonomy" id="2737173"/>
    <lineage>
        <taxon>Bacteria</taxon>
        <taxon>Bacillati</taxon>
        <taxon>Actinomycetota</taxon>
        <taxon>Actinomycetes</taxon>
        <taxon>Actinomycetales</taxon>
        <taxon>Actinomycetaceae</taxon>
        <taxon>Actinomyces</taxon>
    </lineage>
</organism>
<dbReference type="Proteomes" id="UP000504752">
    <property type="component" value="Chromosome"/>
</dbReference>
<keyword evidence="4" id="KW-1185">Reference proteome</keyword>
<feature type="compositionally biased region" description="Basic and acidic residues" evidence="1">
    <location>
        <begin position="28"/>
        <end position="44"/>
    </location>
</feature>
<proteinExistence type="predicted"/>
<feature type="compositionally biased region" description="Basic and acidic residues" evidence="1">
    <location>
        <begin position="138"/>
        <end position="159"/>
    </location>
</feature>
<dbReference type="AlphaFoldDB" id="A0A6M8B3R8"/>
<dbReference type="Pfam" id="PF05901">
    <property type="entry name" value="Excalibur"/>
    <property type="match status" value="1"/>
</dbReference>
<dbReference type="InterPro" id="IPR008613">
    <property type="entry name" value="Excalibur_Ca-bd_domain"/>
</dbReference>
<gene>
    <name evidence="3" type="ORF">HPC72_05355</name>
</gene>